<feature type="compositionally biased region" description="Polar residues" evidence="1">
    <location>
        <begin position="83"/>
        <end position="96"/>
    </location>
</feature>
<reference evidence="2" key="1">
    <citation type="submission" date="2020-01" db="EMBL/GenBank/DDBJ databases">
        <authorList>
            <consortium name="DOE Joint Genome Institute"/>
            <person name="Haridas S."/>
            <person name="Albert R."/>
            <person name="Binder M."/>
            <person name="Bloem J."/>
            <person name="Labutti K."/>
            <person name="Salamov A."/>
            <person name="Andreopoulos B."/>
            <person name="Baker S.E."/>
            <person name="Barry K."/>
            <person name="Bills G."/>
            <person name="Bluhm B.H."/>
            <person name="Cannon C."/>
            <person name="Castanera R."/>
            <person name="Culley D.E."/>
            <person name="Daum C."/>
            <person name="Ezra D."/>
            <person name="Gonzalez J.B."/>
            <person name="Henrissat B."/>
            <person name="Kuo A."/>
            <person name="Liang C."/>
            <person name="Lipzen A."/>
            <person name="Lutzoni F."/>
            <person name="Magnuson J."/>
            <person name="Mondo S."/>
            <person name="Nolan M."/>
            <person name="Ohm R."/>
            <person name="Pangilinan J."/>
            <person name="Park H.-J."/>
            <person name="Ramirez L."/>
            <person name="Alfaro M."/>
            <person name="Sun H."/>
            <person name="Tritt A."/>
            <person name="Yoshinaga Y."/>
            <person name="Zwiers L.-H."/>
            <person name="Turgeon B.G."/>
            <person name="Goodwin S.B."/>
            <person name="Spatafora J.W."/>
            <person name="Crous P.W."/>
            <person name="Grigoriev I.V."/>
        </authorList>
    </citation>
    <scope>NUCLEOTIDE SEQUENCE</scope>
    <source>
        <strain evidence="2">IPT5</strain>
    </source>
</reference>
<feature type="region of interest" description="Disordered" evidence="1">
    <location>
        <begin position="633"/>
        <end position="718"/>
    </location>
</feature>
<feature type="region of interest" description="Disordered" evidence="1">
    <location>
        <begin position="508"/>
        <end position="531"/>
    </location>
</feature>
<accession>A0A6A7BD28</accession>
<organism evidence="2 3">
    <name type="scientific">Plenodomus tracheiphilus IPT5</name>
    <dbReference type="NCBI Taxonomy" id="1408161"/>
    <lineage>
        <taxon>Eukaryota</taxon>
        <taxon>Fungi</taxon>
        <taxon>Dikarya</taxon>
        <taxon>Ascomycota</taxon>
        <taxon>Pezizomycotina</taxon>
        <taxon>Dothideomycetes</taxon>
        <taxon>Pleosporomycetidae</taxon>
        <taxon>Pleosporales</taxon>
        <taxon>Pleosporineae</taxon>
        <taxon>Leptosphaeriaceae</taxon>
        <taxon>Plenodomus</taxon>
    </lineage>
</organism>
<feature type="compositionally biased region" description="Polar residues" evidence="1">
    <location>
        <begin position="633"/>
        <end position="660"/>
    </location>
</feature>
<feature type="compositionally biased region" description="Polar residues" evidence="1">
    <location>
        <begin position="353"/>
        <end position="371"/>
    </location>
</feature>
<feature type="region of interest" description="Disordered" evidence="1">
    <location>
        <begin position="1"/>
        <end position="188"/>
    </location>
</feature>
<evidence type="ECO:0000313" key="3">
    <source>
        <dbReference type="Proteomes" id="UP000799423"/>
    </source>
</evidence>
<feature type="region of interest" description="Disordered" evidence="1">
    <location>
        <begin position="732"/>
        <end position="766"/>
    </location>
</feature>
<dbReference type="Proteomes" id="UP000799423">
    <property type="component" value="Unassembled WGS sequence"/>
</dbReference>
<feature type="compositionally biased region" description="Polar residues" evidence="1">
    <location>
        <begin position="1"/>
        <end position="10"/>
    </location>
</feature>
<feature type="compositionally biased region" description="Basic and acidic residues" evidence="1">
    <location>
        <begin position="278"/>
        <end position="288"/>
    </location>
</feature>
<dbReference type="EMBL" id="MU006296">
    <property type="protein sequence ID" value="KAF2853324.1"/>
    <property type="molecule type" value="Genomic_DNA"/>
</dbReference>
<feature type="compositionally biased region" description="Basic residues" evidence="1">
    <location>
        <begin position="97"/>
        <end position="108"/>
    </location>
</feature>
<dbReference type="OrthoDB" id="73788at2759"/>
<feature type="region of interest" description="Disordered" evidence="1">
    <location>
        <begin position="250"/>
        <end position="423"/>
    </location>
</feature>
<evidence type="ECO:0000256" key="1">
    <source>
        <dbReference type="SAM" id="MobiDB-lite"/>
    </source>
</evidence>
<feature type="region of interest" description="Disordered" evidence="1">
    <location>
        <begin position="466"/>
        <end position="493"/>
    </location>
</feature>
<sequence length="766" mass="84393">MTPRTRSGNQDADPKVYSSKHVPHQLHFPHKRKTVHRPSSPVRGDSGKRQMVFVPEKMKPRPAHAVRDSDEETDHEQVETKGPTANEQNTYGQTSRSHARKGKKRGRLTRLEVGSDEEKPPPSTAKRQRAAAATPNPERTLRRQSTMTQLVDGRRPLSDAEEPGFKPVKRDSRTSWGGKGHCRGRDKQQRTLTQMIPGMRPLEIMSDEDIEGALSDVEAQDSDSQAYDLAVAQRLAVQRHLQDVRPDVSIEREPGYAPQSIPDLGDGGLEGSEVVVHSVDDAADDHAGHGSYRPTQYIDAPSSRLRGTARPSPDMESAGMTSSVASTPMARRLQKPRFSLLNTPERRRIREIPSSQSPTESPLSAQVSPQKLSRPPLHESSGNSGRALATPSNRKRVAFKESYAPPALKKFESTIQDSEDEDDGIEENMFAPIIPRRRTGLSPELGDLHAIGRSIRNTAGAQAPNMRELPLDHGNDAATLPLPTPQSQPNEEDIDTPAVTSIEAPIPNSTECLRSTPPSNETVYQETFPSTPMVIQNESSDEELDEGLTPLHQSSQHVLEPDSLDIQHTADLDGEPIQVPRSPSAQRDTQQSHSSKAEQQLQSEWFSYSQYVNTQPPTSSSMFVVHDPSSYGVTQSLQRDTAPQTHSTAHPPSQATTLDEVTQRTPRTSRTQRAMSANMTPRRIASSQPVVSPSKPPPLFIPSSFPSPAKAAMQEWSSPVYGRTQDALRSSQFGMSLDDFSIPPPPPVEDDWGIEEGRHTSNGSRH</sequence>
<proteinExistence type="predicted"/>
<evidence type="ECO:0000313" key="2">
    <source>
        <dbReference type="EMBL" id="KAF2853324.1"/>
    </source>
</evidence>
<keyword evidence="3" id="KW-1185">Reference proteome</keyword>
<feature type="region of interest" description="Disordered" evidence="1">
    <location>
        <begin position="574"/>
        <end position="601"/>
    </location>
</feature>
<dbReference type="AlphaFoldDB" id="A0A6A7BD28"/>
<feature type="compositionally biased region" description="Polar residues" evidence="1">
    <location>
        <begin position="581"/>
        <end position="601"/>
    </location>
</feature>
<feature type="compositionally biased region" description="Low complexity" evidence="1">
    <location>
        <begin position="663"/>
        <end position="673"/>
    </location>
</feature>
<feature type="compositionally biased region" description="Basic residues" evidence="1">
    <location>
        <begin position="21"/>
        <end position="36"/>
    </location>
</feature>
<protein>
    <submittedName>
        <fullName evidence="2">Uncharacterized protein</fullName>
    </submittedName>
</protein>
<name>A0A6A7BD28_9PLEO</name>
<gene>
    <name evidence="2" type="ORF">T440DRAFT_324557</name>
</gene>